<dbReference type="HAMAP" id="MF_00300">
    <property type="entry name" value="Chorismate_synth"/>
    <property type="match status" value="1"/>
</dbReference>
<keyword evidence="9 11" id="KW-0057">Aromatic amino acid biosynthesis</keyword>
<dbReference type="PANTHER" id="PTHR21085:SF0">
    <property type="entry name" value="CHORISMATE SYNTHASE"/>
    <property type="match status" value="1"/>
</dbReference>
<evidence type="ECO:0000256" key="5">
    <source>
        <dbReference type="ARBA" id="ARBA00022630"/>
    </source>
</evidence>
<feature type="binding site" evidence="11">
    <location>
        <position position="287"/>
    </location>
    <ligand>
        <name>FMN</name>
        <dbReference type="ChEBI" id="CHEBI:58210"/>
    </ligand>
</feature>
<dbReference type="PIRSF" id="PIRSF001456">
    <property type="entry name" value="Chorismate_synth"/>
    <property type="match status" value="1"/>
</dbReference>
<keyword evidence="7 11" id="KW-0274">FAD</keyword>
<dbReference type="GO" id="GO:0010181">
    <property type="term" value="F:FMN binding"/>
    <property type="evidence" value="ECO:0007669"/>
    <property type="project" value="TreeGrafter"/>
</dbReference>
<dbReference type="GO" id="GO:0009073">
    <property type="term" value="P:aromatic amino acid family biosynthetic process"/>
    <property type="evidence" value="ECO:0007669"/>
    <property type="project" value="UniProtKB-KW"/>
</dbReference>
<dbReference type="SUPFAM" id="SSF103263">
    <property type="entry name" value="Chorismate synthase, AroC"/>
    <property type="match status" value="1"/>
</dbReference>
<protein>
    <recommendedName>
        <fullName evidence="3 11">Chorismate synthase</fullName>
        <shortName evidence="11">CS</shortName>
        <ecNumber evidence="3 11">4.2.3.5</ecNumber>
    </recommendedName>
    <alternativeName>
        <fullName evidence="11">5-enolpyruvylshikimate-3-phosphate phospholyase</fullName>
    </alternativeName>
</protein>
<dbReference type="GO" id="GO:0004107">
    <property type="term" value="F:chorismate synthase activity"/>
    <property type="evidence" value="ECO:0007669"/>
    <property type="project" value="UniProtKB-UniRule"/>
</dbReference>
<dbReference type="InterPro" id="IPR035904">
    <property type="entry name" value="Chorismate_synth_AroC_sf"/>
</dbReference>
<dbReference type="Pfam" id="PF01264">
    <property type="entry name" value="Chorismate_synt"/>
    <property type="match status" value="1"/>
</dbReference>
<evidence type="ECO:0000256" key="3">
    <source>
        <dbReference type="ARBA" id="ARBA00013036"/>
    </source>
</evidence>
<comment type="catalytic activity">
    <reaction evidence="11 12">
        <text>5-O-(1-carboxyvinyl)-3-phosphoshikimate = chorismate + phosphate</text>
        <dbReference type="Rhea" id="RHEA:21020"/>
        <dbReference type="ChEBI" id="CHEBI:29748"/>
        <dbReference type="ChEBI" id="CHEBI:43474"/>
        <dbReference type="ChEBI" id="CHEBI:57701"/>
        <dbReference type="EC" id="4.2.3.5"/>
    </reaction>
</comment>
<dbReference type="RefSeq" id="WP_058438120.1">
    <property type="nucleotide sequence ID" value="NZ_KQ758903.1"/>
</dbReference>
<comment type="similarity">
    <text evidence="2 11 12">Belongs to the chorismate synthase family.</text>
</comment>
<comment type="function">
    <text evidence="11">Catalyzes the anti-1,4-elimination of the C-3 phosphate and the C-6 proR hydrogen from 5-enolpyruvylshikimate-3-phosphate (EPSP) to yield chorismate, which is the branch point compound that serves as the starting substrate for the three terminal pathways of aromatic amino acid biosynthesis. This reaction introduces a second double bond into the aromatic ring system.</text>
</comment>
<evidence type="ECO:0000256" key="4">
    <source>
        <dbReference type="ARBA" id="ARBA00022605"/>
    </source>
</evidence>
<evidence type="ECO:0000256" key="8">
    <source>
        <dbReference type="ARBA" id="ARBA00022857"/>
    </source>
</evidence>
<gene>
    <name evidence="11" type="primary">aroC</name>
    <name evidence="13" type="ORF">DEALK_03420</name>
</gene>
<dbReference type="PATRIC" id="fig|1217799.6.peg.355"/>
<dbReference type="EC" id="4.2.3.5" evidence="3 11"/>
<comment type="caution">
    <text evidence="11">Lacks conserved residue(s) required for the propagation of feature annotation.</text>
</comment>
<dbReference type="FunFam" id="3.60.150.10:FF:000002">
    <property type="entry name" value="Chorismate synthase"/>
    <property type="match status" value="1"/>
</dbReference>
<feature type="binding site" evidence="11">
    <location>
        <begin position="302"/>
        <end position="306"/>
    </location>
    <ligand>
        <name>FMN</name>
        <dbReference type="ChEBI" id="CHEBI:58210"/>
    </ligand>
</feature>
<name>A0A0W0GG04_9CHLR</name>
<comment type="subunit">
    <text evidence="11">Homotetramer.</text>
</comment>
<evidence type="ECO:0000256" key="6">
    <source>
        <dbReference type="ARBA" id="ARBA00022643"/>
    </source>
</evidence>
<evidence type="ECO:0000313" key="14">
    <source>
        <dbReference type="Proteomes" id="UP000053947"/>
    </source>
</evidence>
<dbReference type="EMBL" id="LFDV01000002">
    <property type="protein sequence ID" value="KTB47497.1"/>
    <property type="molecule type" value="Genomic_DNA"/>
</dbReference>
<keyword evidence="10 11" id="KW-0456">Lyase</keyword>
<comment type="pathway">
    <text evidence="1 11 12">Metabolic intermediate biosynthesis; chorismate biosynthesis; chorismate from D-erythrose 4-phosphate and phosphoenolpyruvate: step 7/7.</text>
</comment>
<evidence type="ECO:0000256" key="1">
    <source>
        <dbReference type="ARBA" id="ARBA00005044"/>
    </source>
</evidence>
<evidence type="ECO:0000256" key="11">
    <source>
        <dbReference type="HAMAP-Rule" id="MF_00300"/>
    </source>
</evidence>
<dbReference type="AlphaFoldDB" id="A0A0W0GG04"/>
<evidence type="ECO:0000256" key="7">
    <source>
        <dbReference type="ARBA" id="ARBA00022827"/>
    </source>
</evidence>
<dbReference type="PROSITE" id="PS00788">
    <property type="entry name" value="CHORISMATE_SYNTHASE_2"/>
    <property type="match status" value="1"/>
</dbReference>
<dbReference type="InterPro" id="IPR000453">
    <property type="entry name" value="Chorismate_synth"/>
</dbReference>
<feature type="binding site" evidence="11">
    <location>
        <position position="53"/>
    </location>
    <ligand>
        <name>NADP(+)</name>
        <dbReference type="ChEBI" id="CHEBI:58349"/>
    </ligand>
</feature>
<keyword evidence="4 11" id="KW-0028">Amino-acid biosynthesis</keyword>
<sequence length="365" mass="38289">MNNSLGEMFRITSFGESHGDCIGIVVDGCPAGLPIGVEDIQREVDKRKSSRGRPLATGRRETDKVEVFSGVFNGFTTGAPICLAIWNRDIDSSAYEKIKNVLRPGHADFTAYEKYGGFNDWRGSGRFSGRITAGFVMAGAVAKKLLSTIGIEVTAHAVEIGGIKAAPPQDVESIRERMAGNEVSCADPAAAVKMIEAIKAASRDGDSLGGIIEARAEGLPVGLGEPVFDTIEGCLAKAYLAIPAVKGVEFGAGFAAARLKGSEDNDAFDVKSGRVITTTNNHGGILGGISSGMPLVARLAVKPTPSIGKLQRSVDLDSLEPTTVAVGGRHDTCIVPRAVAVAEAMTAVVLADFALRHGKIERVLR</sequence>
<dbReference type="Proteomes" id="UP000053947">
    <property type="component" value="Unassembled WGS sequence"/>
</dbReference>
<evidence type="ECO:0000313" key="13">
    <source>
        <dbReference type="EMBL" id="KTB47497.1"/>
    </source>
</evidence>
<dbReference type="GO" id="GO:0009423">
    <property type="term" value="P:chorismate biosynthetic process"/>
    <property type="evidence" value="ECO:0007669"/>
    <property type="project" value="UniProtKB-UniRule"/>
</dbReference>
<comment type="caution">
    <text evidence="13">The sequence shown here is derived from an EMBL/GenBank/DDBJ whole genome shotgun (WGS) entry which is preliminary data.</text>
</comment>
<organism evidence="13 14">
    <name type="scientific">Dehalogenimonas alkenigignens</name>
    <dbReference type="NCBI Taxonomy" id="1217799"/>
    <lineage>
        <taxon>Bacteria</taxon>
        <taxon>Bacillati</taxon>
        <taxon>Chloroflexota</taxon>
        <taxon>Dehalococcoidia</taxon>
        <taxon>Dehalococcoidales</taxon>
        <taxon>Dehalococcoidaceae</taxon>
        <taxon>Dehalogenimonas</taxon>
    </lineage>
</organism>
<dbReference type="PANTHER" id="PTHR21085">
    <property type="entry name" value="CHORISMATE SYNTHASE"/>
    <property type="match status" value="1"/>
</dbReference>
<proteinExistence type="inferred from homology"/>
<dbReference type="OrthoDB" id="9771806at2"/>
<dbReference type="Gene3D" id="3.60.150.10">
    <property type="entry name" value="Chorismate synthase AroC"/>
    <property type="match status" value="1"/>
</dbReference>
<evidence type="ECO:0000256" key="9">
    <source>
        <dbReference type="ARBA" id="ARBA00023141"/>
    </source>
</evidence>
<dbReference type="GO" id="GO:0008652">
    <property type="term" value="P:amino acid biosynthetic process"/>
    <property type="evidence" value="ECO:0007669"/>
    <property type="project" value="UniProtKB-KW"/>
</dbReference>
<dbReference type="NCBIfam" id="TIGR00033">
    <property type="entry name" value="aroC"/>
    <property type="match status" value="1"/>
</dbReference>
<dbReference type="NCBIfam" id="NF003793">
    <property type="entry name" value="PRK05382.1"/>
    <property type="match status" value="1"/>
</dbReference>
<dbReference type="PROSITE" id="PS00787">
    <property type="entry name" value="CHORISMATE_SYNTHASE_1"/>
    <property type="match status" value="1"/>
</dbReference>
<keyword evidence="5 11" id="KW-0285">Flavoprotein</keyword>
<dbReference type="InterPro" id="IPR020541">
    <property type="entry name" value="Chorismate_synthase_CS"/>
</dbReference>
<keyword evidence="6 11" id="KW-0288">FMN</keyword>
<feature type="binding site" evidence="11">
    <location>
        <position position="47"/>
    </location>
    <ligand>
        <name>NADP(+)</name>
        <dbReference type="ChEBI" id="CHEBI:58349"/>
    </ligand>
</feature>
<keyword evidence="14" id="KW-1185">Reference proteome</keyword>
<feature type="binding site" evidence="11">
    <location>
        <position position="329"/>
    </location>
    <ligand>
        <name>FMN</name>
        <dbReference type="ChEBI" id="CHEBI:58210"/>
    </ligand>
</feature>
<dbReference type="CDD" id="cd07304">
    <property type="entry name" value="Chorismate_synthase"/>
    <property type="match status" value="1"/>
</dbReference>
<evidence type="ECO:0000256" key="10">
    <source>
        <dbReference type="ARBA" id="ARBA00023239"/>
    </source>
</evidence>
<evidence type="ECO:0000256" key="2">
    <source>
        <dbReference type="ARBA" id="ARBA00008014"/>
    </source>
</evidence>
<keyword evidence="8 11" id="KW-0521">NADP</keyword>
<comment type="cofactor">
    <cofactor evidence="11 12">
        <name>FMNH2</name>
        <dbReference type="ChEBI" id="CHEBI:57618"/>
    </cofactor>
    <text evidence="11 12">Reduced FMN (FMNH(2)).</text>
</comment>
<dbReference type="GO" id="GO:0005829">
    <property type="term" value="C:cytosol"/>
    <property type="evidence" value="ECO:0007669"/>
    <property type="project" value="TreeGrafter"/>
</dbReference>
<feature type="binding site" evidence="11">
    <location>
        <begin position="126"/>
        <end position="128"/>
    </location>
    <ligand>
        <name>FMN</name>
        <dbReference type="ChEBI" id="CHEBI:58210"/>
    </ligand>
</feature>
<reference evidence="13 14" key="1">
    <citation type="submission" date="2015-06" db="EMBL/GenBank/DDBJ databases">
        <title>Genome sequence of the organohalide-respiring Dehalogenimonas alkenigignens type strain (IP3-3T).</title>
        <authorList>
            <person name="Key T.A."/>
            <person name="Richmond D.P."/>
            <person name="Bowman K.S."/>
            <person name="Cho Y.-J."/>
            <person name="Chun J."/>
            <person name="da Costa M.S."/>
            <person name="Rainey F.A."/>
            <person name="Moe W.M."/>
        </authorList>
    </citation>
    <scope>NUCLEOTIDE SEQUENCE [LARGE SCALE GENOMIC DNA]</scope>
    <source>
        <strain evidence="13 14">IP3-3</strain>
    </source>
</reference>
<dbReference type="UniPathway" id="UPA00053">
    <property type="reaction ID" value="UER00090"/>
</dbReference>
<accession>A0A0W0GG04</accession>
<evidence type="ECO:0000256" key="12">
    <source>
        <dbReference type="RuleBase" id="RU000605"/>
    </source>
</evidence>
<dbReference type="STRING" id="1217799.DEALK_03420"/>